<evidence type="ECO:0000256" key="9">
    <source>
        <dbReference type="ARBA" id="ARBA00022909"/>
    </source>
</evidence>
<comment type="pathway">
    <text evidence="3 10">Cofactor biosynthesis; tetrahydrofolate biosynthesis; 7,8-dihydrofolate from 2-amino-4-hydroxy-6-hydroxymethyl-7,8-dihydropteridine diphosphate and 4-aminobenzoate: step 1/2.</text>
</comment>
<comment type="caution">
    <text evidence="12">The sequence shown here is derived from an EMBL/GenBank/DDBJ whole genome shotgun (WGS) entry which is preliminary data.</text>
</comment>
<keyword evidence="6 10" id="KW-0808">Transferase</keyword>
<comment type="function">
    <text evidence="10">Catalyzes the condensation of para-aminobenzoate (pABA) with 6-hydroxymethyl-7,8-dihydropterin diphosphate (DHPt-PP) to form 7,8-dihydropteroate (H2Pte), the immediate precursor of folate derivatives.</text>
</comment>
<dbReference type="PANTHER" id="PTHR20941:SF1">
    <property type="entry name" value="FOLIC ACID SYNTHESIS PROTEIN FOL1"/>
    <property type="match status" value="1"/>
</dbReference>
<dbReference type="NCBIfam" id="TIGR01496">
    <property type="entry name" value="DHPS"/>
    <property type="match status" value="1"/>
</dbReference>
<comment type="catalytic activity">
    <reaction evidence="1">
        <text>(7,8-dihydropterin-6-yl)methyl diphosphate + 4-aminobenzoate = 7,8-dihydropteroate + diphosphate</text>
        <dbReference type="Rhea" id="RHEA:19949"/>
        <dbReference type="ChEBI" id="CHEBI:17836"/>
        <dbReference type="ChEBI" id="CHEBI:17839"/>
        <dbReference type="ChEBI" id="CHEBI:33019"/>
        <dbReference type="ChEBI" id="CHEBI:72950"/>
        <dbReference type="EC" id="2.5.1.15"/>
    </reaction>
</comment>
<evidence type="ECO:0000256" key="7">
    <source>
        <dbReference type="ARBA" id="ARBA00022723"/>
    </source>
</evidence>
<dbReference type="SUPFAM" id="SSF51717">
    <property type="entry name" value="Dihydropteroate synthetase-like"/>
    <property type="match status" value="1"/>
</dbReference>
<evidence type="ECO:0000256" key="4">
    <source>
        <dbReference type="ARBA" id="ARBA00009503"/>
    </source>
</evidence>
<dbReference type="Proteomes" id="UP001566476">
    <property type="component" value="Unassembled WGS sequence"/>
</dbReference>
<evidence type="ECO:0000256" key="10">
    <source>
        <dbReference type="RuleBase" id="RU361205"/>
    </source>
</evidence>
<evidence type="ECO:0000259" key="11">
    <source>
        <dbReference type="PROSITE" id="PS50972"/>
    </source>
</evidence>
<sequence length="280" mass="29153">MNPLLAPGPTRVLGVLNVTPDSFSDGGRHTGDPVARGVALRAAGADLVDVGGESTRPGATRVEAAEELRRVLPVVEGLVAAGVPVSVDTMRAATARAVVEAGAAVVNDVSGGLADPDMAATVADLDCVYVLSHWRGTSDVMNSLATYDDVVGEVERELVQRLDAVVGAGVAHERIVLDPGLGFAKRAEHDWALLARLDELDRFGLPLLVGASRKRFLGALLADAEGAVPPPEQRDVATAVITGLLAERDVWGVRVHDVPSSIAAVRVVGAWREAARVNVP</sequence>
<organism evidence="12 13">
    <name type="scientific">Kineococcus mangrovi</name>
    <dbReference type="NCBI Taxonomy" id="1660183"/>
    <lineage>
        <taxon>Bacteria</taxon>
        <taxon>Bacillati</taxon>
        <taxon>Actinomycetota</taxon>
        <taxon>Actinomycetes</taxon>
        <taxon>Kineosporiales</taxon>
        <taxon>Kineosporiaceae</taxon>
        <taxon>Kineococcus</taxon>
    </lineage>
</organism>
<accession>A0ABV4I1C4</accession>
<dbReference type="RefSeq" id="WP_370718519.1">
    <property type="nucleotide sequence ID" value="NZ_JBGGTQ010000004.1"/>
</dbReference>
<evidence type="ECO:0000256" key="2">
    <source>
        <dbReference type="ARBA" id="ARBA00001946"/>
    </source>
</evidence>
<gene>
    <name evidence="12" type="primary">folP</name>
    <name evidence="12" type="ORF">AB2L28_09510</name>
</gene>
<dbReference type="Pfam" id="PF00809">
    <property type="entry name" value="Pterin_bind"/>
    <property type="match status" value="1"/>
</dbReference>
<dbReference type="Gene3D" id="3.20.20.20">
    <property type="entry name" value="Dihydropteroate synthase-like"/>
    <property type="match status" value="1"/>
</dbReference>
<dbReference type="PROSITE" id="PS00793">
    <property type="entry name" value="DHPS_2"/>
    <property type="match status" value="1"/>
</dbReference>
<dbReference type="PANTHER" id="PTHR20941">
    <property type="entry name" value="FOLATE SYNTHESIS PROTEINS"/>
    <property type="match status" value="1"/>
</dbReference>
<feature type="domain" description="Pterin-binding" evidence="11">
    <location>
        <begin position="10"/>
        <end position="266"/>
    </location>
</feature>
<evidence type="ECO:0000256" key="5">
    <source>
        <dbReference type="ARBA" id="ARBA00012458"/>
    </source>
</evidence>
<evidence type="ECO:0000256" key="3">
    <source>
        <dbReference type="ARBA" id="ARBA00004763"/>
    </source>
</evidence>
<keyword evidence="9 10" id="KW-0289">Folate biosynthesis</keyword>
<evidence type="ECO:0000256" key="6">
    <source>
        <dbReference type="ARBA" id="ARBA00022679"/>
    </source>
</evidence>
<keyword evidence="7 10" id="KW-0479">Metal-binding</keyword>
<dbReference type="EC" id="2.5.1.15" evidence="5 10"/>
<keyword evidence="13" id="KW-1185">Reference proteome</keyword>
<dbReference type="GO" id="GO:0004156">
    <property type="term" value="F:dihydropteroate synthase activity"/>
    <property type="evidence" value="ECO:0007669"/>
    <property type="project" value="UniProtKB-EC"/>
</dbReference>
<comment type="cofactor">
    <cofactor evidence="2 10">
        <name>Mg(2+)</name>
        <dbReference type="ChEBI" id="CHEBI:18420"/>
    </cofactor>
</comment>
<dbReference type="PROSITE" id="PS00792">
    <property type="entry name" value="DHPS_1"/>
    <property type="match status" value="1"/>
</dbReference>
<evidence type="ECO:0000256" key="1">
    <source>
        <dbReference type="ARBA" id="ARBA00000012"/>
    </source>
</evidence>
<evidence type="ECO:0000256" key="8">
    <source>
        <dbReference type="ARBA" id="ARBA00022842"/>
    </source>
</evidence>
<evidence type="ECO:0000313" key="12">
    <source>
        <dbReference type="EMBL" id="MEZ0492471.1"/>
    </source>
</evidence>
<comment type="similarity">
    <text evidence="4 10">Belongs to the DHPS family.</text>
</comment>
<dbReference type="InterPro" id="IPR045031">
    <property type="entry name" value="DHP_synth-like"/>
</dbReference>
<dbReference type="PROSITE" id="PS50972">
    <property type="entry name" value="PTERIN_BINDING"/>
    <property type="match status" value="1"/>
</dbReference>
<keyword evidence="8 10" id="KW-0460">Magnesium</keyword>
<evidence type="ECO:0000313" key="13">
    <source>
        <dbReference type="Proteomes" id="UP001566476"/>
    </source>
</evidence>
<dbReference type="EMBL" id="JBGGTQ010000004">
    <property type="protein sequence ID" value="MEZ0492471.1"/>
    <property type="molecule type" value="Genomic_DNA"/>
</dbReference>
<proteinExistence type="inferred from homology"/>
<name>A0ABV4I1C4_9ACTN</name>
<dbReference type="InterPro" id="IPR006390">
    <property type="entry name" value="DHP_synth_dom"/>
</dbReference>
<dbReference type="InterPro" id="IPR011005">
    <property type="entry name" value="Dihydropteroate_synth-like_sf"/>
</dbReference>
<dbReference type="InterPro" id="IPR000489">
    <property type="entry name" value="Pterin-binding_dom"/>
</dbReference>
<protein>
    <recommendedName>
        <fullName evidence="5 10">Dihydropteroate synthase</fullName>
        <shortName evidence="10">DHPS</shortName>
        <ecNumber evidence="5 10">2.5.1.15</ecNumber>
    </recommendedName>
    <alternativeName>
        <fullName evidence="10">Dihydropteroate pyrophosphorylase</fullName>
    </alternativeName>
</protein>
<dbReference type="CDD" id="cd00739">
    <property type="entry name" value="DHPS"/>
    <property type="match status" value="1"/>
</dbReference>
<reference evidence="12 13" key="1">
    <citation type="submission" date="2024-07" db="EMBL/GenBank/DDBJ databases">
        <authorList>
            <person name="Thanompreechachai J."/>
            <person name="Duangmal K."/>
        </authorList>
    </citation>
    <scope>NUCLEOTIDE SEQUENCE [LARGE SCALE GENOMIC DNA]</scope>
    <source>
        <strain evidence="12 13">TBRC 1896</strain>
    </source>
</reference>